<evidence type="ECO:0000256" key="1">
    <source>
        <dbReference type="SAM" id="Phobius"/>
    </source>
</evidence>
<sequence length="118" mass="13402">MNVYFYFGQTPELAALPSQEYRDSVHTKAWRQLRSERPRLWTRSFLIVIGSAAIACLIGFLCLEFLPEGPWKQWLLESSPIPFIGGIGAGIGVLIHIHLLATALRPYYAEIIAERSER</sequence>
<keyword evidence="1" id="KW-1133">Transmembrane helix</keyword>
<dbReference type="OrthoDB" id="9882136at2"/>
<name>A0A5C5XK53_9PLAN</name>
<organism evidence="2 3">
    <name type="scientific">Rubinisphaera italica</name>
    <dbReference type="NCBI Taxonomy" id="2527969"/>
    <lineage>
        <taxon>Bacteria</taxon>
        <taxon>Pseudomonadati</taxon>
        <taxon>Planctomycetota</taxon>
        <taxon>Planctomycetia</taxon>
        <taxon>Planctomycetales</taxon>
        <taxon>Planctomycetaceae</taxon>
        <taxon>Rubinisphaera</taxon>
    </lineage>
</organism>
<feature type="transmembrane region" description="Helical" evidence="1">
    <location>
        <begin position="81"/>
        <end position="101"/>
    </location>
</feature>
<dbReference type="Proteomes" id="UP000316095">
    <property type="component" value="Unassembled WGS sequence"/>
</dbReference>
<proteinExistence type="predicted"/>
<reference evidence="2 3" key="1">
    <citation type="submission" date="2019-02" db="EMBL/GenBank/DDBJ databases">
        <title>Deep-cultivation of Planctomycetes and their phenomic and genomic characterization uncovers novel biology.</title>
        <authorList>
            <person name="Wiegand S."/>
            <person name="Jogler M."/>
            <person name="Boedeker C."/>
            <person name="Pinto D."/>
            <person name="Vollmers J."/>
            <person name="Rivas-Marin E."/>
            <person name="Kohn T."/>
            <person name="Peeters S.H."/>
            <person name="Heuer A."/>
            <person name="Rast P."/>
            <person name="Oberbeckmann S."/>
            <person name="Bunk B."/>
            <person name="Jeske O."/>
            <person name="Meyerdierks A."/>
            <person name="Storesund J.E."/>
            <person name="Kallscheuer N."/>
            <person name="Luecker S."/>
            <person name="Lage O.M."/>
            <person name="Pohl T."/>
            <person name="Merkel B.J."/>
            <person name="Hornburger P."/>
            <person name="Mueller R.-W."/>
            <person name="Bruemmer F."/>
            <person name="Labrenz M."/>
            <person name="Spormann A.M."/>
            <person name="Op Den Camp H."/>
            <person name="Overmann J."/>
            <person name="Amann R."/>
            <person name="Jetten M.S.M."/>
            <person name="Mascher T."/>
            <person name="Medema M.H."/>
            <person name="Devos D.P."/>
            <person name="Kaster A.-K."/>
            <person name="Ovreas L."/>
            <person name="Rohde M."/>
            <person name="Galperin M.Y."/>
            <person name="Jogler C."/>
        </authorList>
    </citation>
    <scope>NUCLEOTIDE SEQUENCE [LARGE SCALE GENOMIC DNA]</scope>
    <source>
        <strain evidence="2 3">Pan54</strain>
    </source>
</reference>
<protein>
    <submittedName>
        <fullName evidence="2">Uncharacterized protein</fullName>
    </submittedName>
</protein>
<accession>A0A5C5XK53</accession>
<dbReference type="EMBL" id="SJPG01000001">
    <property type="protein sequence ID" value="TWT62743.1"/>
    <property type="molecule type" value="Genomic_DNA"/>
</dbReference>
<evidence type="ECO:0000313" key="3">
    <source>
        <dbReference type="Proteomes" id="UP000316095"/>
    </source>
</evidence>
<dbReference type="RefSeq" id="WP_146504571.1">
    <property type="nucleotide sequence ID" value="NZ_SJPG01000001.1"/>
</dbReference>
<comment type="caution">
    <text evidence="2">The sequence shown here is derived from an EMBL/GenBank/DDBJ whole genome shotgun (WGS) entry which is preliminary data.</text>
</comment>
<gene>
    <name evidence="2" type="ORF">Pan54_34880</name>
</gene>
<keyword evidence="3" id="KW-1185">Reference proteome</keyword>
<feature type="transmembrane region" description="Helical" evidence="1">
    <location>
        <begin position="40"/>
        <end position="61"/>
    </location>
</feature>
<dbReference type="AlphaFoldDB" id="A0A5C5XK53"/>
<keyword evidence="1" id="KW-0812">Transmembrane</keyword>
<keyword evidence="1" id="KW-0472">Membrane</keyword>
<evidence type="ECO:0000313" key="2">
    <source>
        <dbReference type="EMBL" id="TWT62743.1"/>
    </source>
</evidence>